<dbReference type="GO" id="GO:0004672">
    <property type="term" value="F:protein kinase activity"/>
    <property type="evidence" value="ECO:0007669"/>
    <property type="project" value="InterPro"/>
</dbReference>
<dbReference type="Pfam" id="PF07714">
    <property type="entry name" value="PK_Tyr_Ser-Thr"/>
    <property type="match status" value="2"/>
</dbReference>
<feature type="binding site" evidence="5">
    <location>
        <position position="74"/>
    </location>
    <ligand>
        <name>ATP</name>
        <dbReference type="ChEBI" id="CHEBI:30616"/>
    </ligand>
</feature>
<evidence type="ECO:0000256" key="1">
    <source>
        <dbReference type="ARBA" id="ARBA00022679"/>
    </source>
</evidence>
<keyword evidence="2 5" id="KW-0547">Nucleotide-binding</keyword>
<dbReference type="AlphaFoldDB" id="A0A4S8JHJ0"/>
<dbReference type="PROSITE" id="PS00107">
    <property type="entry name" value="PROTEIN_KINASE_ATP"/>
    <property type="match status" value="1"/>
</dbReference>
<name>A0A4S8JHJ0_MUSBA</name>
<sequence length="325" mass="36852">MIMPCFSFLFKKKGPSRQQLKYQEFAEIENVKMYSYNELRHATEDFSLGNKIGEGGFGYVYKGKLKDGSIVAIKVLSAESKQGVREFLNELKAISTIAHENLVNIYGCCVEQDQRILVYNYVENNSLAQTLLANWKAYKAHKGYLAPEYALRGQLTRRADIYSFGVLLIEIISGRSNVNTRLPYEDQFLLERTWALYERGELVQIVDTSLNDDFDAEEACKYLKVGLLCTQDNPKLRPAMSAVVMMLIGEKDVSEQITKPGLISDFMDLKIKHQKVSEDFMDQKIKHQKMSVNMFPASTSLEASTVSSMMTTNMSVTFTSTADHA</sequence>
<evidence type="ECO:0000256" key="2">
    <source>
        <dbReference type="ARBA" id="ARBA00022741"/>
    </source>
</evidence>
<dbReference type="PANTHER" id="PTHR47973">
    <property type="entry name" value="CYSTEINE-RICH RECEPTOR-LIKE PROTEIN KINASE 3"/>
    <property type="match status" value="1"/>
</dbReference>
<evidence type="ECO:0000256" key="4">
    <source>
        <dbReference type="ARBA" id="ARBA00022840"/>
    </source>
</evidence>
<dbReference type="Gene3D" id="1.10.510.10">
    <property type="entry name" value="Transferase(Phosphotransferase) domain 1"/>
    <property type="match status" value="1"/>
</dbReference>
<dbReference type="GO" id="GO:0005524">
    <property type="term" value="F:ATP binding"/>
    <property type="evidence" value="ECO:0007669"/>
    <property type="project" value="UniProtKB-UniRule"/>
</dbReference>
<feature type="domain" description="Protein kinase" evidence="6">
    <location>
        <begin position="46"/>
        <end position="325"/>
    </location>
</feature>
<evidence type="ECO:0000256" key="3">
    <source>
        <dbReference type="ARBA" id="ARBA00022777"/>
    </source>
</evidence>
<evidence type="ECO:0000313" key="7">
    <source>
        <dbReference type="EMBL" id="THU61215.1"/>
    </source>
</evidence>
<keyword evidence="4 5" id="KW-0067">ATP-binding</keyword>
<dbReference type="Gene3D" id="3.30.200.20">
    <property type="entry name" value="Phosphorylase Kinase, domain 1"/>
    <property type="match status" value="1"/>
</dbReference>
<dbReference type="STRING" id="52838.A0A4S8JHJ0"/>
<dbReference type="InterPro" id="IPR011009">
    <property type="entry name" value="Kinase-like_dom_sf"/>
</dbReference>
<accession>A0A4S8JHJ0</accession>
<keyword evidence="1" id="KW-0808">Transferase</keyword>
<evidence type="ECO:0000259" key="6">
    <source>
        <dbReference type="PROSITE" id="PS50011"/>
    </source>
</evidence>
<dbReference type="PROSITE" id="PS50011">
    <property type="entry name" value="PROTEIN_KINASE_DOM"/>
    <property type="match status" value="1"/>
</dbReference>
<reference evidence="7 8" key="1">
    <citation type="journal article" date="2019" name="Nat. Plants">
        <title>Genome sequencing of Musa balbisiana reveals subgenome evolution and function divergence in polyploid bananas.</title>
        <authorList>
            <person name="Yao X."/>
        </authorList>
    </citation>
    <scope>NUCLEOTIDE SEQUENCE [LARGE SCALE GENOMIC DNA]</scope>
    <source>
        <strain evidence="8">cv. DH-PKW</strain>
        <tissue evidence="7">Leaves</tissue>
    </source>
</reference>
<evidence type="ECO:0000256" key="5">
    <source>
        <dbReference type="PROSITE-ProRule" id="PRU10141"/>
    </source>
</evidence>
<dbReference type="FunFam" id="3.30.200.20:FF:000225">
    <property type="entry name" value="cold-responsive protein kinase 1"/>
    <property type="match status" value="1"/>
</dbReference>
<proteinExistence type="predicted"/>
<dbReference type="InterPro" id="IPR017441">
    <property type="entry name" value="Protein_kinase_ATP_BS"/>
</dbReference>
<dbReference type="EMBL" id="PYDT01000005">
    <property type="protein sequence ID" value="THU61215.1"/>
    <property type="molecule type" value="Genomic_DNA"/>
</dbReference>
<dbReference type="InterPro" id="IPR000719">
    <property type="entry name" value="Prot_kinase_dom"/>
</dbReference>
<dbReference type="InterPro" id="IPR001245">
    <property type="entry name" value="Ser-Thr/Tyr_kinase_cat_dom"/>
</dbReference>
<comment type="caution">
    <text evidence="7">The sequence shown here is derived from an EMBL/GenBank/DDBJ whole genome shotgun (WGS) entry which is preliminary data.</text>
</comment>
<dbReference type="InterPro" id="IPR052059">
    <property type="entry name" value="CR_Ser/Thr_kinase"/>
</dbReference>
<dbReference type="SUPFAM" id="SSF56112">
    <property type="entry name" value="Protein kinase-like (PK-like)"/>
    <property type="match status" value="1"/>
</dbReference>
<organism evidence="7 8">
    <name type="scientific">Musa balbisiana</name>
    <name type="common">Banana</name>
    <dbReference type="NCBI Taxonomy" id="52838"/>
    <lineage>
        <taxon>Eukaryota</taxon>
        <taxon>Viridiplantae</taxon>
        <taxon>Streptophyta</taxon>
        <taxon>Embryophyta</taxon>
        <taxon>Tracheophyta</taxon>
        <taxon>Spermatophyta</taxon>
        <taxon>Magnoliopsida</taxon>
        <taxon>Liliopsida</taxon>
        <taxon>Zingiberales</taxon>
        <taxon>Musaceae</taxon>
        <taxon>Musa</taxon>
    </lineage>
</organism>
<keyword evidence="3" id="KW-0418">Kinase</keyword>
<dbReference type="Proteomes" id="UP000317650">
    <property type="component" value="Chromosome 7"/>
</dbReference>
<keyword evidence="8" id="KW-1185">Reference proteome</keyword>
<evidence type="ECO:0000313" key="8">
    <source>
        <dbReference type="Proteomes" id="UP000317650"/>
    </source>
</evidence>
<protein>
    <recommendedName>
        <fullName evidence="6">Protein kinase domain-containing protein</fullName>
    </recommendedName>
</protein>
<gene>
    <name evidence="7" type="ORF">C4D60_Mb07t20960</name>
</gene>